<gene>
    <name evidence="2" type="ORF">VFH_III082520</name>
</gene>
<dbReference type="PANTHER" id="PTHR33881:SF10">
    <property type="entry name" value="SLIT HOMOLOG 2 PROTEIN-LIKE"/>
    <property type="match status" value="1"/>
</dbReference>
<dbReference type="Proteomes" id="UP001157006">
    <property type="component" value="Chromosome 3"/>
</dbReference>
<dbReference type="EMBL" id="OX451738">
    <property type="protein sequence ID" value="CAI8603349.1"/>
    <property type="molecule type" value="Genomic_DNA"/>
</dbReference>
<evidence type="ECO:0000313" key="3">
    <source>
        <dbReference type="Proteomes" id="UP001157006"/>
    </source>
</evidence>
<proteinExistence type="predicted"/>
<dbReference type="AlphaFoldDB" id="A0AAV1A025"/>
<name>A0AAV1A025_VICFA</name>
<feature type="signal peptide" evidence="1">
    <location>
        <begin position="1"/>
        <end position="24"/>
    </location>
</feature>
<keyword evidence="1" id="KW-0732">Signal</keyword>
<evidence type="ECO:0000256" key="1">
    <source>
        <dbReference type="SAM" id="SignalP"/>
    </source>
</evidence>
<evidence type="ECO:0000313" key="2">
    <source>
        <dbReference type="EMBL" id="CAI8603349.1"/>
    </source>
</evidence>
<reference evidence="2 3" key="1">
    <citation type="submission" date="2023-01" db="EMBL/GenBank/DDBJ databases">
        <authorList>
            <person name="Kreplak J."/>
        </authorList>
    </citation>
    <scope>NUCLEOTIDE SEQUENCE [LARGE SCALE GENOMIC DNA]</scope>
</reference>
<accession>A0AAV1A025</accession>
<organism evidence="2 3">
    <name type="scientific">Vicia faba</name>
    <name type="common">Broad bean</name>
    <name type="synonym">Faba vulgaris</name>
    <dbReference type="NCBI Taxonomy" id="3906"/>
    <lineage>
        <taxon>Eukaryota</taxon>
        <taxon>Viridiplantae</taxon>
        <taxon>Streptophyta</taxon>
        <taxon>Embryophyta</taxon>
        <taxon>Tracheophyta</taxon>
        <taxon>Spermatophyta</taxon>
        <taxon>Magnoliopsida</taxon>
        <taxon>eudicotyledons</taxon>
        <taxon>Gunneridae</taxon>
        <taxon>Pentapetalae</taxon>
        <taxon>rosids</taxon>
        <taxon>fabids</taxon>
        <taxon>Fabales</taxon>
        <taxon>Fabaceae</taxon>
        <taxon>Papilionoideae</taxon>
        <taxon>50 kb inversion clade</taxon>
        <taxon>NPAAA clade</taxon>
        <taxon>Hologalegina</taxon>
        <taxon>IRL clade</taxon>
        <taxon>Fabeae</taxon>
        <taxon>Vicia</taxon>
    </lineage>
</organism>
<sequence length="210" mass="23521">MDSSKLLGLIATILWLLLPMVTKGDSNDVPNDDFLDRVCEEVDCGKGRCFVNTSLPLSFACECESGWKRTQDEDDDLYATSFLPCVIPECSLNYGCQQAPPPVREKSIPNNISAFDPCYWAYCGEGRCTRNMTHTLMYMCECNRNYYNLLDISVFPCYSGCTLGSDCSNLGIRISNSTVDFDSDASSTIFGGRFYWIIVLMMSTGMVMWS</sequence>
<protein>
    <submittedName>
        <fullName evidence="2">Uncharacterized protein</fullName>
    </submittedName>
</protein>
<feature type="chain" id="PRO_5043538818" evidence="1">
    <location>
        <begin position="25"/>
        <end position="210"/>
    </location>
</feature>
<dbReference type="PANTHER" id="PTHR33881">
    <property type="entry name" value="NEUROGENIC LOCUS NOTCH-LIKE PROTEIN"/>
    <property type="match status" value="1"/>
</dbReference>
<keyword evidence="3" id="KW-1185">Reference proteome</keyword>